<evidence type="ECO:0000313" key="1">
    <source>
        <dbReference type="EMBL" id="EMS50448.1"/>
    </source>
</evidence>
<protein>
    <submittedName>
        <fullName evidence="1">Uncharacterized protein</fullName>
    </submittedName>
</protein>
<proteinExistence type="predicted"/>
<dbReference type="AlphaFoldDB" id="M7YJ26"/>
<name>M7YJ26_TRIUA</name>
<organism evidence="1">
    <name type="scientific">Triticum urartu</name>
    <name type="common">Red wild einkorn</name>
    <name type="synonym">Crithodium urartu</name>
    <dbReference type="NCBI Taxonomy" id="4572"/>
    <lineage>
        <taxon>Eukaryota</taxon>
        <taxon>Viridiplantae</taxon>
        <taxon>Streptophyta</taxon>
        <taxon>Embryophyta</taxon>
        <taxon>Tracheophyta</taxon>
        <taxon>Spermatophyta</taxon>
        <taxon>Magnoliopsida</taxon>
        <taxon>Liliopsida</taxon>
        <taxon>Poales</taxon>
        <taxon>Poaceae</taxon>
        <taxon>BOP clade</taxon>
        <taxon>Pooideae</taxon>
        <taxon>Triticodae</taxon>
        <taxon>Triticeae</taxon>
        <taxon>Triticinae</taxon>
        <taxon>Triticum</taxon>
    </lineage>
</organism>
<reference evidence="1" key="1">
    <citation type="journal article" date="2013" name="Nature">
        <title>Draft genome of the wheat A-genome progenitor Triticum urartu.</title>
        <authorList>
            <person name="Ling H.Q."/>
            <person name="Zhao S."/>
            <person name="Liu D."/>
            <person name="Wang J."/>
            <person name="Sun H."/>
            <person name="Zhang C."/>
            <person name="Fan H."/>
            <person name="Li D."/>
            <person name="Dong L."/>
            <person name="Tao Y."/>
            <person name="Gao C."/>
            <person name="Wu H."/>
            <person name="Li Y."/>
            <person name="Cui Y."/>
            <person name="Guo X."/>
            <person name="Zheng S."/>
            <person name="Wang B."/>
            <person name="Yu K."/>
            <person name="Liang Q."/>
            <person name="Yang W."/>
            <person name="Lou X."/>
            <person name="Chen J."/>
            <person name="Feng M."/>
            <person name="Jian J."/>
            <person name="Zhang X."/>
            <person name="Luo G."/>
            <person name="Jiang Y."/>
            <person name="Liu J."/>
            <person name="Wang Z."/>
            <person name="Sha Y."/>
            <person name="Zhang B."/>
            <person name="Wu H."/>
            <person name="Tang D."/>
            <person name="Shen Q."/>
            <person name="Xue P."/>
            <person name="Zou S."/>
            <person name="Wang X."/>
            <person name="Liu X."/>
            <person name="Wang F."/>
            <person name="Yang Y."/>
            <person name="An X."/>
            <person name="Dong Z."/>
            <person name="Zhang K."/>
            <person name="Zhang X."/>
            <person name="Luo M.C."/>
            <person name="Dvorak J."/>
            <person name="Tong Y."/>
            <person name="Wang J."/>
            <person name="Yang H."/>
            <person name="Li Z."/>
            <person name="Wang D."/>
            <person name="Zhang A."/>
            <person name="Wang J."/>
        </authorList>
    </citation>
    <scope>NUCLEOTIDE SEQUENCE</scope>
</reference>
<gene>
    <name evidence="1" type="ORF">TRIUR3_25175</name>
</gene>
<dbReference type="EMBL" id="KD231724">
    <property type="protein sequence ID" value="EMS50448.1"/>
    <property type="molecule type" value="Genomic_DNA"/>
</dbReference>
<dbReference type="STRING" id="4572.M7YJ26"/>
<accession>M7YJ26</accession>
<sequence length="117" mass="12518">MRTKMAAALVRASGGIGPPTPDRSSYFSSRCSSLSPLTAISNASSHAYAFAGRQPVPAPYPTFFDDVVDAIVDKYGWDPDTEVRVWLLDAKGALVDAVQCYRLETPRRPRGGGGGRA</sequence>